<keyword evidence="7" id="KW-0539">Nucleus</keyword>
<evidence type="ECO:0000256" key="2">
    <source>
        <dbReference type="ARBA" id="ARBA00005748"/>
    </source>
</evidence>
<evidence type="ECO:0000256" key="4">
    <source>
        <dbReference type="ARBA" id="ARBA00022729"/>
    </source>
</evidence>
<evidence type="ECO:0000256" key="8">
    <source>
        <dbReference type="SAM" id="Phobius"/>
    </source>
</evidence>
<name>A0A183IVI2_9BILA</name>
<evidence type="ECO:0000313" key="9">
    <source>
        <dbReference type="EMBL" id="VDP13761.1"/>
    </source>
</evidence>
<comment type="subcellular location">
    <subcellularLocation>
        <location evidence="1">Nucleus inner membrane</location>
        <topology evidence="1">Multi-pass membrane protein</topology>
        <orientation evidence="1">Nucleoplasmic side</orientation>
    </subcellularLocation>
</comment>
<dbReference type="PANTHER" id="PTHR13598">
    <property type="entry name" value="AT07567P-RELATED"/>
    <property type="match status" value="1"/>
</dbReference>
<dbReference type="AlphaFoldDB" id="A0A183IVI2"/>
<sequence>MPWVVLNFTVSEPIFTFYQNQDKAKLIEEYNGKGILDVFRKWSSWKSMQLYPFRKTFLGIDTLLAYGIYVEDSTVDFRLVVLFVGGLLLFFAAKWLSRTAVTYYISGSLLSIVGSLLVLVFIIFRSLPKKSTSLAFLFGGWSLVLFILSRVWQNLLSVFQMHTTWIAAYAVSLFLKRVSFTNYFSQP</sequence>
<keyword evidence="10" id="KW-1185">Reference proteome</keyword>
<dbReference type="EMBL" id="UZAM01010790">
    <property type="protein sequence ID" value="VDP13761.1"/>
    <property type="molecule type" value="Genomic_DNA"/>
</dbReference>
<feature type="transmembrane region" description="Helical" evidence="8">
    <location>
        <begin position="77"/>
        <end position="97"/>
    </location>
</feature>
<accession>A0A183IVI2</accession>
<evidence type="ECO:0000256" key="7">
    <source>
        <dbReference type="ARBA" id="ARBA00023242"/>
    </source>
</evidence>
<reference evidence="9 10" key="2">
    <citation type="submission" date="2018-11" db="EMBL/GenBank/DDBJ databases">
        <authorList>
            <consortium name="Pathogen Informatics"/>
        </authorList>
    </citation>
    <scope>NUCLEOTIDE SEQUENCE [LARGE SCALE GENOMIC DNA]</scope>
</reference>
<dbReference type="GO" id="GO:0005637">
    <property type="term" value="C:nuclear inner membrane"/>
    <property type="evidence" value="ECO:0007669"/>
    <property type="project" value="UniProtKB-SubCell"/>
</dbReference>
<feature type="transmembrane region" description="Helical" evidence="8">
    <location>
        <begin position="103"/>
        <end position="122"/>
    </location>
</feature>
<evidence type="ECO:0000256" key="6">
    <source>
        <dbReference type="ARBA" id="ARBA00023136"/>
    </source>
</evidence>
<dbReference type="Proteomes" id="UP000270296">
    <property type="component" value="Unassembled WGS sequence"/>
</dbReference>
<keyword evidence="6 8" id="KW-0472">Membrane</keyword>
<comment type="similarity">
    <text evidence="2">Belongs to the NEMP family.</text>
</comment>
<gene>
    <name evidence="9" type="ORF">SBAD_LOCUS7629</name>
</gene>
<keyword evidence="3 8" id="KW-0812">Transmembrane</keyword>
<dbReference type="OrthoDB" id="509138at2759"/>
<evidence type="ECO:0000256" key="5">
    <source>
        <dbReference type="ARBA" id="ARBA00022989"/>
    </source>
</evidence>
<dbReference type="PANTHER" id="PTHR13598:SF1">
    <property type="entry name" value="AT07567P-RELATED"/>
    <property type="match status" value="1"/>
</dbReference>
<evidence type="ECO:0000256" key="1">
    <source>
        <dbReference type="ARBA" id="ARBA00004575"/>
    </source>
</evidence>
<keyword evidence="4" id="KW-0732">Signal</keyword>
<dbReference type="WBParaSite" id="SBAD_0000791901-mRNA-1">
    <property type="protein sequence ID" value="SBAD_0000791901-mRNA-1"/>
    <property type="gene ID" value="SBAD_0000791901"/>
</dbReference>
<evidence type="ECO:0000256" key="3">
    <source>
        <dbReference type="ARBA" id="ARBA00022692"/>
    </source>
</evidence>
<evidence type="ECO:0000313" key="10">
    <source>
        <dbReference type="Proteomes" id="UP000270296"/>
    </source>
</evidence>
<feature type="transmembrane region" description="Helical" evidence="8">
    <location>
        <begin position="134"/>
        <end position="152"/>
    </location>
</feature>
<proteinExistence type="inferred from homology"/>
<reference evidence="11" key="1">
    <citation type="submission" date="2016-06" db="UniProtKB">
        <authorList>
            <consortium name="WormBaseParasite"/>
        </authorList>
    </citation>
    <scope>IDENTIFICATION</scope>
</reference>
<keyword evidence="5 8" id="KW-1133">Transmembrane helix</keyword>
<evidence type="ECO:0000313" key="11">
    <source>
        <dbReference type="WBParaSite" id="SBAD_0000791901-mRNA-1"/>
    </source>
</evidence>
<dbReference type="Pfam" id="PF10225">
    <property type="entry name" value="NEMP"/>
    <property type="match status" value="1"/>
</dbReference>
<dbReference type="InterPro" id="IPR019358">
    <property type="entry name" value="NEMP_fam"/>
</dbReference>
<organism evidence="11">
    <name type="scientific">Soboliphyme baturini</name>
    <dbReference type="NCBI Taxonomy" id="241478"/>
    <lineage>
        <taxon>Eukaryota</taxon>
        <taxon>Metazoa</taxon>
        <taxon>Ecdysozoa</taxon>
        <taxon>Nematoda</taxon>
        <taxon>Enoplea</taxon>
        <taxon>Dorylaimia</taxon>
        <taxon>Dioctophymatida</taxon>
        <taxon>Dioctophymatoidea</taxon>
        <taxon>Soboliphymatidae</taxon>
        <taxon>Soboliphyme</taxon>
    </lineage>
</organism>
<protein>
    <submittedName>
        <fullName evidence="11">GtrA domain-containing protein</fullName>
    </submittedName>
</protein>